<evidence type="ECO:0000256" key="1">
    <source>
        <dbReference type="ARBA" id="ARBA00004370"/>
    </source>
</evidence>
<dbReference type="CDD" id="cd00130">
    <property type="entry name" value="PAS"/>
    <property type="match status" value="1"/>
</dbReference>
<dbReference type="InterPro" id="IPR000719">
    <property type="entry name" value="Prot_kinase_dom"/>
</dbReference>
<keyword evidence="7" id="KW-0808">Transferase</keyword>
<reference evidence="21" key="1">
    <citation type="submission" date="2025-08" db="UniProtKB">
        <authorList>
            <consortium name="RefSeq"/>
        </authorList>
    </citation>
    <scope>IDENTIFICATION</scope>
</reference>
<organism evidence="20 21">
    <name type="scientific">Prunus avium</name>
    <name type="common">Cherry</name>
    <name type="synonym">Cerasus avium</name>
    <dbReference type="NCBI Taxonomy" id="42229"/>
    <lineage>
        <taxon>Eukaryota</taxon>
        <taxon>Viridiplantae</taxon>
        <taxon>Streptophyta</taxon>
        <taxon>Embryophyta</taxon>
        <taxon>Tracheophyta</taxon>
        <taxon>Spermatophyta</taxon>
        <taxon>Magnoliopsida</taxon>
        <taxon>eudicotyledons</taxon>
        <taxon>Gunneridae</taxon>
        <taxon>Pentapetalae</taxon>
        <taxon>rosids</taxon>
        <taxon>fabids</taxon>
        <taxon>Rosales</taxon>
        <taxon>Rosaceae</taxon>
        <taxon>Amygdaloideae</taxon>
        <taxon>Amygdaleae</taxon>
        <taxon>Prunus</taxon>
    </lineage>
</organism>
<keyword evidence="11" id="KW-0157">Chromophore</keyword>
<dbReference type="FunFam" id="1.10.510.10:FF:000476">
    <property type="entry name" value="PAS domain-containing protein tyrosine kinase family protein"/>
    <property type="match status" value="1"/>
</dbReference>
<evidence type="ECO:0000256" key="17">
    <source>
        <dbReference type="SAM" id="MobiDB-lite"/>
    </source>
</evidence>
<dbReference type="InterPro" id="IPR013767">
    <property type="entry name" value="PAS_fold"/>
</dbReference>
<dbReference type="GO" id="GO:0005524">
    <property type="term" value="F:ATP binding"/>
    <property type="evidence" value="ECO:0007669"/>
    <property type="project" value="UniProtKB-KW"/>
</dbReference>
<keyword evidence="4" id="KW-0723">Serine/threonine-protein kinase</keyword>
<evidence type="ECO:0000256" key="11">
    <source>
        <dbReference type="ARBA" id="ARBA00022991"/>
    </source>
</evidence>
<dbReference type="EC" id="2.7.11.1" evidence="3"/>
<dbReference type="GO" id="GO:0016020">
    <property type="term" value="C:membrane"/>
    <property type="evidence" value="ECO:0007669"/>
    <property type="project" value="UniProtKB-SubCell"/>
</dbReference>
<evidence type="ECO:0000256" key="6">
    <source>
        <dbReference type="ARBA" id="ARBA00022606"/>
    </source>
</evidence>
<comment type="catalytic activity">
    <reaction evidence="14">
        <text>L-threonyl-[protein] + ATP = O-phospho-L-threonyl-[protein] + ADP + H(+)</text>
        <dbReference type="Rhea" id="RHEA:46608"/>
        <dbReference type="Rhea" id="RHEA-COMP:11060"/>
        <dbReference type="Rhea" id="RHEA-COMP:11605"/>
        <dbReference type="ChEBI" id="CHEBI:15378"/>
        <dbReference type="ChEBI" id="CHEBI:30013"/>
        <dbReference type="ChEBI" id="CHEBI:30616"/>
        <dbReference type="ChEBI" id="CHEBI:61977"/>
        <dbReference type="ChEBI" id="CHEBI:456216"/>
        <dbReference type="EC" id="2.7.11.1"/>
    </reaction>
</comment>
<dbReference type="InterPro" id="IPR001245">
    <property type="entry name" value="Ser-Thr/Tyr_kinase_cat_dom"/>
</dbReference>
<dbReference type="Proteomes" id="UP000515124">
    <property type="component" value="Unplaced"/>
</dbReference>
<dbReference type="InterPro" id="IPR000014">
    <property type="entry name" value="PAS"/>
</dbReference>
<sequence length="693" mass="78108">MAAHDSPESLYRVLFDRCQSLEASHARLRAELHELRRHRRKKKEKREEDDAVLTSDYSGSSFHLPGFFLSGSPYKAVLDSMGHAVHVCTASSGEINYWNRSAENLYGWKDYEVLGQRVAELLVAEDYHALLKRIMERLRLGLSWSGQFPFKKRSGEIFMAMVTKSPLYEDGELVGIITVSTDAALCNRIESDLGAFKDRANAQHRGWQLKYPRPPVVPVPQIASSVSNLASKLLSRNGDDVCNSSVMDKVREDSTTDTEDANLEKPSTLAAKFLAKLQIIGTNKGGKQEDPNSPRKSKASSSCHCFVDTDSKEERPKKINSSLEDKRTHSNVFWQKNPIPSGENSVLASSRECNECFRLSGPGYPKPEEHNLNALEIQDAVHEQNGKQLPGSVESIGNHGSCSSKGVNDSNPREDCEIRWDDLHLGEAIGHGSCAIVYRGIWNGSDVAIKVYFKNEHSEGILHDYKKEIDIMKRLRHPNVLLFMGAICSQERLAIVTEYLPRGSLFKQLHKNNQRLDIRRRLMMALDVARGMNYLHHRNPPIVHRDLKSSNLLVDKNWTVKVGDFDLSKLKNATFLTAKSGRGTPQWMAPEVLRNEPSDEKSDVFSFGVILWELMTESIPWNNLNSLQVVGVVGFMDRRLDIPEGLDPQVVLVIEDCWRSDPEQRPSFEDIIQRMKGLVHRVAATSVIRSSEA</sequence>
<dbReference type="SMART" id="SM00091">
    <property type="entry name" value="PAS"/>
    <property type="match status" value="1"/>
</dbReference>
<feature type="coiled-coil region" evidence="16">
    <location>
        <begin position="18"/>
        <end position="48"/>
    </location>
</feature>
<dbReference type="Gene3D" id="3.30.200.20">
    <property type="entry name" value="Phosphorylase Kinase, domain 1"/>
    <property type="match status" value="1"/>
</dbReference>
<comment type="similarity">
    <text evidence="2">Belongs to the protein kinase superfamily. TKL Ser/Thr protein kinase family. RAF subfamily.</text>
</comment>
<evidence type="ECO:0000256" key="2">
    <source>
        <dbReference type="ARBA" id="ARBA00010507"/>
    </source>
</evidence>
<evidence type="ECO:0000256" key="5">
    <source>
        <dbReference type="ARBA" id="ARBA00022543"/>
    </source>
</evidence>
<feature type="compositionally biased region" description="Basic and acidic residues" evidence="17">
    <location>
        <begin position="307"/>
        <end position="324"/>
    </location>
</feature>
<dbReference type="SUPFAM" id="SSF56112">
    <property type="entry name" value="Protein kinase-like (PK-like)"/>
    <property type="match status" value="1"/>
</dbReference>
<dbReference type="InterPro" id="IPR011009">
    <property type="entry name" value="Kinase-like_dom_sf"/>
</dbReference>
<keyword evidence="8" id="KW-0547">Nucleotide-binding</keyword>
<evidence type="ECO:0000313" key="21">
    <source>
        <dbReference type="RefSeq" id="XP_021809824.1"/>
    </source>
</evidence>
<evidence type="ECO:0000256" key="13">
    <source>
        <dbReference type="ARBA" id="ARBA00023170"/>
    </source>
</evidence>
<dbReference type="PROSITE" id="PS50011">
    <property type="entry name" value="PROTEIN_KINASE_DOM"/>
    <property type="match status" value="1"/>
</dbReference>
<dbReference type="InterPro" id="IPR051681">
    <property type="entry name" value="Ser/Thr_Kinases-Pseudokinases"/>
</dbReference>
<dbReference type="RefSeq" id="XP_021809824.1">
    <property type="nucleotide sequence ID" value="XM_021954132.1"/>
</dbReference>
<proteinExistence type="inferred from homology"/>
<evidence type="ECO:0000313" key="20">
    <source>
        <dbReference type="Proteomes" id="UP000515124"/>
    </source>
</evidence>
<feature type="domain" description="Protein kinase" evidence="18">
    <location>
        <begin position="423"/>
        <end position="683"/>
    </location>
</feature>
<keyword evidence="12" id="KW-0472">Membrane</keyword>
<dbReference type="Pfam" id="PF00989">
    <property type="entry name" value="PAS"/>
    <property type="match status" value="1"/>
</dbReference>
<evidence type="ECO:0000259" key="18">
    <source>
        <dbReference type="PROSITE" id="PS50011"/>
    </source>
</evidence>
<keyword evidence="20" id="KW-1185">Reference proteome</keyword>
<keyword evidence="16" id="KW-0175">Coiled coil</keyword>
<keyword evidence="5" id="KW-0600">Photoreceptor protein</keyword>
<comment type="catalytic activity">
    <reaction evidence="15">
        <text>L-seryl-[protein] + ATP = O-phospho-L-seryl-[protein] + ADP + H(+)</text>
        <dbReference type="Rhea" id="RHEA:17989"/>
        <dbReference type="Rhea" id="RHEA-COMP:9863"/>
        <dbReference type="Rhea" id="RHEA-COMP:11604"/>
        <dbReference type="ChEBI" id="CHEBI:15378"/>
        <dbReference type="ChEBI" id="CHEBI:29999"/>
        <dbReference type="ChEBI" id="CHEBI:30616"/>
        <dbReference type="ChEBI" id="CHEBI:83421"/>
        <dbReference type="ChEBI" id="CHEBI:456216"/>
        <dbReference type="EC" id="2.7.11.1"/>
    </reaction>
</comment>
<dbReference type="CDD" id="cd13999">
    <property type="entry name" value="STKc_MAP3K-like"/>
    <property type="match status" value="1"/>
</dbReference>
<dbReference type="GO" id="GO:0004674">
    <property type="term" value="F:protein serine/threonine kinase activity"/>
    <property type="evidence" value="ECO:0007669"/>
    <property type="project" value="UniProtKB-KW"/>
</dbReference>
<dbReference type="AlphaFoldDB" id="A0A6P5S2H3"/>
<evidence type="ECO:0000256" key="7">
    <source>
        <dbReference type="ARBA" id="ARBA00022679"/>
    </source>
</evidence>
<dbReference type="GO" id="GO:0006355">
    <property type="term" value="P:regulation of DNA-templated transcription"/>
    <property type="evidence" value="ECO:0007669"/>
    <property type="project" value="InterPro"/>
</dbReference>
<evidence type="ECO:0000256" key="10">
    <source>
        <dbReference type="ARBA" id="ARBA00022840"/>
    </source>
</evidence>
<evidence type="ECO:0000256" key="4">
    <source>
        <dbReference type="ARBA" id="ARBA00022527"/>
    </source>
</evidence>
<dbReference type="PROSITE" id="PS00108">
    <property type="entry name" value="PROTEIN_KINASE_ST"/>
    <property type="match status" value="1"/>
</dbReference>
<dbReference type="PRINTS" id="PR00109">
    <property type="entry name" value="TYRKINASE"/>
</dbReference>
<dbReference type="Pfam" id="PF07714">
    <property type="entry name" value="PK_Tyr_Ser-Thr"/>
    <property type="match status" value="1"/>
</dbReference>
<dbReference type="InterPro" id="IPR035965">
    <property type="entry name" value="PAS-like_dom_sf"/>
</dbReference>
<dbReference type="Gene3D" id="1.10.510.10">
    <property type="entry name" value="Transferase(Phosphotransferase) domain 1"/>
    <property type="match status" value="1"/>
</dbReference>
<dbReference type="PANTHER" id="PTHR44329">
    <property type="entry name" value="SERINE/THREONINE-PROTEIN KINASE TNNI3K-RELATED"/>
    <property type="match status" value="1"/>
</dbReference>
<comment type="subcellular location">
    <subcellularLocation>
        <location evidence="1">Membrane</location>
    </subcellularLocation>
</comment>
<name>A0A6P5S2H3_PRUAV</name>
<evidence type="ECO:0000256" key="16">
    <source>
        <dbReference type="SAM" id="Coils"/>
    </source>
</evidence>
<dbReference type="Gene3D" id="3.30.450.20">
    <property type="entry name" value="PAS domain"/>
    <property type="match status" value="1"/>
</dbReference>
<dbReference type="NCBIfam" id="TIGR00229">
    <property type="entry name" value="sensory_box"/>
    <property type="match status" value="1"/>
</dbReference>
<dbReference type="KEGG" id="pavi:110753269"/>
<feature type="region of interest" description="Disordered" evidence="17">
    <location>
        <begin position="282"/>
        <end position="324"/>
    </location>
</feature>
<keyword evidence="6" id="KW-0716">Sensory transduction</keyword>
<dbReference type="PROSITE" id="PS50112">
    <property type="entry name" value="PAS"/>
    <property type="match status" value="1"/>
</dbReference>
<dbReference type="GeneID" id="110753269"/>
<evidence type="ECO:0000259" key="19">
    <source>
        <dbReference type="PROSITE" id="PS50112"/>
    </source>
</evidence>
<dbReference type="GO" id="GO:0009881">
    <property type="term" value="F:photoreceptor activity"/>
    <property type="evidence" value="ECO:0007669"/>
    <property type="project" value="UniProtKB-KW"/>
</dbReference>
<evidence type="ECO:0000256" key="12">
    <source>
        <dbReference type="ARBA" id="ARBA00023136"/>
    </source>
</evidence>
<dbReference type="InterPro" id="IPR008271">
    <property type="entry name" value="Ser/Thr_kinase_AS"/>
</dbReference>
<dbReference type="SMART" id="SM00220">
    <property type="entry name" value="S_TKc"/>
    <property type="match status" value="1"/>
</dbReference>
<dbReference type="SUPFAM" id="SSF55785">
    <property type="entry name" value="PYP-like sensor domain (PAS domain)"/>
    <property type="match status" value="1"/>
</dbReference>
<gene>
    <name evidence="21" type="primary">LOC110753269</name>
</gene>
<evidence type="ECO:0000256" key="3">
    <source>
        <dbReference type="ARBA" id="ARBA00012513"/>
    </source>
</evidence>
<accession>A0A6P5S2H3</accession>
<keyword evidence="10" id="KW-0067">ATP-binding</keyword>
<evidence type="ECO:0000256" key="14">
    <source>
        <dbReference type="ARBA" id="ARBA00047899"/>
    </source>
</evidence>
<dbReference type="PANTHER" id="PTHR44329:SF47">
    <property type="entry name" value="SERINE_THREONINE-PROTEIN KINASE ROCO5-RELATED"/>
    <property type="match status" value="1"/>
</dbReference>
<evidence type="ECO:0000256" key="9">
    <source>
        <dbReference type="ARBA" id="ARBA00022777"/>
    </source>
</evidence>
<evidence type="ECO:0000256" key="15">
    <source>
        <dbReference type="ARBA" id="ARBA00048679"/>
    </source>
</evidence>
<feature type="domain" description="PAS" evidence="19">
    <location>
        <begin position="70"/>
        <end position="141"/>
    </location>
</feature>
<keyword evidence="13" id="KW-0675">Receptor</keyword>
<dbReference type="FunFam" id="3.30.200.20:FF:000060">
    <property type="entry name" value="Serine/threonine-protein kinase isoform 1"/>
    <property type="match status" value="1"/>
</dbReference>
<protein>
    <recommendedName>
        <fullName evidence="3">non-specific serine/threonine protein kinase</fullName>
        <ecNumber evidence="3">2.7.11.1</ecNumber>
    </recommendedName>
</protein>
<evidence type="ECO:0000256" key="8">
    <source>
        <dbReference type="ARBA" id="ARBA00022741"/>
    </source>
</evidence>
<keyword evidence="9 21" id="KW-0418">Kinase</keyword>